<gene>
    <name evidence="1" type="ORF">E6K79_12030</name>
</gene>
<reference evidence="1 2" key="1">
    <citation type="journal article" date="2019" name="Nat. Microbiol.">
        <title>Mediterranean grassland soil C-N compound turnover is dependent on rainfall and depth, and is mediated by genomically divergent microorganisms.</title>
        <authorList>
            <person name="Diamond S."/>
            <person name="Andeer P.F."/>
            <person name="Li Z."/>
            <person name="Crits-Christoph A."/>
            <person name="Burstein D."/>
            <person name="Anantharaman K."/>
            <person name="Lane K.R."/>
            <person name="Thomas B.C."/>
            <person name="Pan C."/>
            <person name="Northen T.R."/>
            <person name="Banfield J.F."/>
        </authorList>
    </citation>
    <scope>NUCLEOTIDE SEQUENCE [LARGE SCALE GENOMIC DNA]</scope>
    <source>
        <strain evidence="1">WS_9</strain>
    </source>
</reference>
<dbReference type="AlphaFoldDB" id="A0A538TG24"/>
<comment type="caution">
    <text evidence="1">The sequence shown here is derived from an EMBL/GenBank/DDBJ whole genome shotgun (WGS) entry which is preliminary data.</text>
</comment>
<proteinExistence type="predicted"/>
<organism evidence="1 2">
    <name type="scientific">Eiseniibacteriota bacterium</name>
    <dbReference type="NCBI Taxonomy" id="2212470"/>
    <lineage>
        <taxon>Bacteria</taxon>
        <taxon>Candidatus Eiseniibacteriota</taxon>
    </lineage>
</organism>
<accession>A0A538TG24</accession>
<protein>
    <submittedName>
        <fullName evidence="1">Uncharacterized protein</fullName>
    </submittedName>
</protein>
<evidence type="ECO:0000313" key="1">
    <source>
        <dbReference type="EMBL" id="TMQ62582.1"/>
    </source>
</evidence>
<dbReference type="Gene3D" id="2.60.40.4060">
    <property type="entry name" value="Reeler domain"/>
    <property type="match status" value="1"/>
</dbReference>
<name>A0A538TG24_UNCEI</name>
<dbReference type="EMBL" id="VBOZ01000039">
    <property type="protein sequence ID" value="TMQ62582.1"/>
    <property type="molecule type" value="Genomic_DNA"/>
</dbReference>
<dbReference type="InterPro" id="IPR042307">
    <property type="entry name" value="Reeler_sf"/>
</dbReference>
<evidence type="ECO:0000313" key="2">
    <source>
        <dbReference type="Proteomes" id="UP000317691"/>
    </source>
</evidence>
<sequence>MALYDFNPTYVGGQTDTLVIGIGAPGATRWGFELTALKNSDNSMAGTFAPTADSPTQTGNTTSGGRIYHGHRSNGAIVPLDPSDGTEWGFPTGGWLVEWTPPPQGSGDVTFYLAAVAADGNPLTSAGPTDTTYTTTYIVTEQAPSPVTTTTWGKIKTRFH</sequence>
<dbReference type="Proteomes" id="UP000317691">
    <property type="component" value="Unassembled WGS sequence"/>
</dbReference>